<dbReference type="InterPro" id="IPR036116">
    <property type="entry name" value="FN3_sf"/>
</dbReference>
<dbReference type="PROSITE" id="PS50022">
    <property type="entry name" value="FA58C_3"/>
    <property type="match status" value="1"/>
</dbReference>
<dbReference type="RefSeq" id="WP_129943783.1">
    <property type="nucleotide sequence ID" value="NZ_DAWDXW010000015.1"/>
</dbReference>
<dbReference type="SUPFAM" id="SSF49785">
    <property type="entry name" value="Galactose-binding domain-like"/>
    <property type="match status" value="1"/>
</dbReference>
<dbReference type="Gene3D" id="2.60.40.10">
    <property type="entry name" value="Immunoglobulins"/>
    <property type="match status" value="1"/>
</dbReference>
<sequence>MNKLVLFLCVFIAFCTFASCNDDESDYSYQIANVKAEAREGAIMLRWDLPKDSDFLFVKIEYFNIRQQKEVVCNKSIYADSLLVDGLLARDGEYHFKLTAVNEAGVTSHIGSEVSCTPLPVKPIVTRKETLLENVEIVRFSTNAQEPTEGPLENLFDGDNGTFFHTPWSTDPVPYPQWVQIDLSEAVNGAKFMTINRNNGGGGRPDHVEILGSNDQQNWDKLYEFYGSTDIPNTASGKYQSPMIDGGKTSYKYFRYNVLSSNGGDYWNMAEMQWSFYKVVETVYDPENEKD</sequence>
<keyword evidence="1" id="KW-0732">Signal</keyword>
<proteinExistence type="predicted"/>
<evidence type="ECO:0000313" key="3">
    <source>
        <dbReference type="EMBL" id="MTU30449.1"/>
    </source>
</evidence>
<protein>
    <submittedName>
        <fullName evidence="3">DUF4959 domain-containing protein</fullName>
    </submittedName>
</protein>
<dbReference type="InterPro" id="IPR000421">
    <property type="entry name" value="FA58C"/>
</dbReference>
<dbReference type="AlphaFoldDB" id="A0A7K1HGY0"/>
<organism evidence="3 4">
    <name type="scientific">Parabacteroides merdae</name>
    <dbReference type="NCBI Taxonomy" id="46503"/>
    <lineage>
        <taxon>Bacteria</taxon>
        <taxon>Pseudomonadati</taxon>
        <taxon>Bacteroidota</taxon>
        <taxon>Bacteroidia</taxon>
        <taxon>Bacteroidales</taxon>
        <taxon>Tannerellaceae</taxon>
        <taxon>Parabacteroides</taxon>
    </lineage>
</organism>
<dbReference type="Pfam" id="PF16323">
    <property type="entry name" value="DUF4959"/>
    <property type="match status" value="1"/>
</dbReference>
<reference evidence="3 4" key="1">
    <citation type="journal article" date="2019" name="Nat. Med.">
        <title>A library of human gut bacterial isolates paired with longitudinal multiomics data enables mechanistic microbiome research.</title>
        <authorList>
            <person name="Poyet M."/>
            <person name="Groussin M."/>
            <person name="Gibbons S.M."/>
            <person name="Avila-Pacheco J."/>
            <person name="Jiang X."/>
            <person name="Kearney S.M."/>
            <person name="Perrotta A.R."/>
            <person name="Berdy B."/>
            <person name="Zhao S."/>
            <person name="Lieberman T.D."/>
            <person name="Swanson P.K."/>
            <person name="Smith M."/>
            <person name="Roesemann S."/>
            <person name="Alexander J.E."/>
            <person name="Rich S.A."/>
            <person name="Livny J."/>
            <person name="Vlamakis H."/>
            <person name="Clish C."/>
            <person name="Bullock K."/>
            <person name="Deik A."/>
            <person name="Scott J."/>
            <person name="Pierce K.A."/>
            <person name="Xavier R.J."/>
            <person name="Alm E.J."/>
        </authorList>
    </citation>
    <scope>NUCLEOTIDE SEQUENCE [LARGE SCALE GENOMIC DNA]</scope>
    <source>
        <strain evidence="3 4">BIOML-A25</strain>
    </source>
</reference>
<comment type="caution">
    <text evidence="3">The sequence shown here is derived from an EMBL/GenBank/DDBJ whole genome shotgun (WGS) entry which is preliminary data.</text>
</comment>
<dbReference type="EMBL" id="WNCR01000008">
    <property type="protein sequence ID" value="MTU30449.1"/>
    <property type="molecule type" value="Genomic_DNA"/>
</dbReference>
<accession>A0A7K1HGY0</accession>
<evidence type="ECO:0000259" key="2">
    <source>
        <dbReference type="PROSITE" id="PS50022"/>
    </source>
</evidence>
<feature type="domain" description="F5/8 type C" evidence="2">
    <location>
        <begin position="166"/>
        <end position="279"/>
    </location>
</feature>
<dbReference type="Pfam" id="PF00754">
    <property type="entry name" value="F5_F8_type_C"/>
    <property type="match status" value="1"/>
</dbReference>
<dbReference type="InterPro" id="IPR008979">
    <property type="entry name" value="Galactose-bd-like_sf"/>
</dbReference>
<feature type="signal peptide" evidence="1">
    <location>
        <begin position="1"/>
        <end position="18"/>
    </location>
</feature>
<feature type="chain" id="PRO_5029626114" evidence="1">
    <location>
        <begin position="19"/>
        <end position="291"/>
    </location>
</feature>
<evidence type="ECO:0000313" key="4">
    <source>
        <dbReference type="Proteomes" id="UP000437446"/>
    </source>
</evidence>
<name>A0A7K1HGY0_9BACT</name>
<gene>
    <name evidence="3" type="ORF">GMD66_14745</name>
</gene>
<dbReference type="CDD" id="cd00063">
    <property type="entry name" value="FN3"/>
    <property type="match status" value="1"/>
</dbReference>
<dbReference type="Proteomes" id="UP000437446">
    <property type="component" value="Unassembled WGS sequence"/>
</dbReference>
<dbReference type="InterPro" id="IPR003961">
    <property type="entry name" value="FN3_dom"/>
</dbReference>
<dbReference type="InterPro" id="IPR032527">
    <property type="entry name" value="DUF4959"/>
</dbReference>
<dbReference type="InterPro" id="IPR013783">
    <property type="entry name" value="Ig-like_fold"/>
</dbReference>
<dbReference type="SUPFAM" id="SSF49265">
    <property type="entry name" value="Fibronectin type III"/>
    <property type="match status" value="1"/>
</dbReference>
<evidence type="ECO:0000256" key="1">
    <source>
        <dbReference type="SAM" id="SignalP"/>
    </source>
</evidence>
<dbReference type="PROSITE" id="PS51257">
    <property type="entry name" value="PROKAR_LIPOPROTEIN"/>
    <property type="match status" value="1"/>
</dbReference>
<dbReference type="Gene3D" id="2.60.120.260">
    <property type="entry name" value="Galactose-binding domain-like"/>
    <property type="match status" value="1"/>
</dbReference>